<protein>
    <submittedName>
        <fullName evidence="10">N-acetylglucosamine-6-phosphate deacetylase</fullName>
    </submittedName>
</protein>
<dbReference type="PIRSF" id="PIRSF038994">
    <property type="entry name" value="NagA"/>
    <property type="match status" value="1"/>
</dbReference>
<dbReference type="GO" id="GO:0008448">
    <property type="term" value="F:N-acetylglucosamine-6-phosphate deacetylase activity"/>
    <property type="evidence" value="ECO:0007669"/>
    <property type="project" value="InterPro"/>
</dbReference>
<comment type="cofactor">
    <cofactor evidence="8">
        <name>a divalent metal cation</name>
        <dbReference type="ChEBI" id="CHEBI:60240"/>
    </cofactor>
    <text evidence="8">Binds 1 divalent metal cation per subunit.</text>
</comment>
<dbReference type="InterPro" id="IPR011059">
    <property type="entry name" value="Metal-dep_hydrolase_composite"/>
</dbReference>
<dbReference type="RefSeq" id="WP_006215400.1">
    <property type="nucleotide sequence ID" value="NZ_ANHZ02000019.1"/>
</dbReference>
<organism evidence="10 11">
    <name type="scientific">Kocuria palustris PEL</name>
    <dbReference type="NCBI Taxonomy" id="1236550"/>
    <lineage>
        <taxon>Bacteria</taxon>
        <taxon>Bacillati</taxon>
        <taxon>Actinomycetota</taxon>
        <taxon>Actinomycetes</taxon>
        <taxon>Micrococcales</taxon>
        <taxon>Micrococcaceae</taxon>
        <taxon>Kocuria</taxon>
    </lineage>
</organism>
<evidence type="ECO:0000256" key="7">
    <source>
        <dbReference type="PIRSR" id="PIRSR038994-2"/>
    </source>
</evidence>
<dbReference type="AlphaFoldDB" id="M2YBW5"/>
<proteinExistence type="inferred from homology"/>
<comment type="caution">
    <text evidence="10">The sequence shown here is derived from an EMBL/GenBank/DDBJ whole genome shotgun (WGS) entry which is preliminary data.</text>
</comment>
<sequence>MTERIFHSTTVVLPSGPAREAWVGLDGERISSVLEGASTADLGGAPVEELGDRLLAPGFVDLHVHGGGGGAFADGTDGAAAALVAHRAAGTTTSMASLVTDTIDSLEQQIRALVPLVRAGDLAGIHLEGPWLAEARCGAHEPELLCDPHREDLERLVAAGEGTVRMVTLAPERDGALEAIRLLADRDVIAAIGHTDAADAVIAQALDAGASVATHLFNAMPSIHHRTPGPIPRLLTDSRATVELIADGVHVQPSVLRLAIEASAGPWLLITDAMAAAAAPDGAYRLGPLDVDVVDSVARIRSTGAIAGSTLTLDRAVRFAIQEVGIDPADAVRAASQTPADLLGRPDLGRIQAGARADLVVLGDDRTVERVIRGGVDL</sequence>
<name>M2YBW5_9MICC</name>
<dbReference type="Pfam" id="PF01979">
    <property type="entry name" value="Amidohydro_1"/>
    <property type="match status" value="1"/>
</dbReference>
<feature type="domain" description="Amidohydrolase-related" evidence="9">
    <location>
        <begin position="55"/>
        <end position="375"/>
    </location>
</feature>
<feature type="binding site" evidence="8">
    <location>
        <position position="215"/>
    </location>
    <ligand>
        <name>Zn(2+)</name>
        <dbReference type="ChEBI" id="CHEBI:29105"/>
    </ligand>
</feature>
<dbReference type="InterPro" id="IPR003764">
    <property type="entry name" value="GlcNAc_6-P_deAcase"/>
</dbReference>
<dbReference type="Gene3D" id="2.30.40.10">
    <property type="entry name" value="Urease, subunit C, domain 1"/>
    <property type="match status" value="1"/>
</dbReference>
<dbReference type="GO" id="GO:0006046">
    <property type="term" value="P:N-acetylglucosamine catabolic process"/>
    <property type="evidence" value="ECO:0007669"/>
    <property type="project" value="TreeGrafter"/>
</dbReference>
<feature type="binding site" evidence="8">
    <location>
        <position position="128"/>
    </location>
    <ligand>
        <name>Zn(2+)</name>
        <dbReference type="ChEBI" id="CHEBI:29105"/>
    </ligand>
</feature>
<evidence type="ECO:0000313" key="11">
    <source>
        <dbReference type="Proteomes" id="UP000009877"/>
    </source>
</evidence>
<feature type="binding site" evidence="7">
    <location>
        <begin position="218"/>
        <end position="219"/>
    </location>
    <ligand>
        <name>substrate</name>
    </ligand>
</feature>
<feature type="active site" description="Proton donor/acceptor" evidence="6">
    <location>
        <position position="272"/>
    </location>
</feature>
<dbReference type="STRING" id="71999.KPaMU14_00385"/>
<dbReference type="EMBL" id="ANHZ02000019">
    <property type="protein sequence ID" value="EME35970.1"/>
    <property type="molecule type" value="Genomic_DNA"/>
</dbReference>
<keyword evidence="3 5" id="KW-0378">Hydrolase</keyword>
<feature type="binding site" evidence="7">
    <location>
        <position position="139"/>
    </location>
    <ligand>
        <name>substrate</name>
    </ligand>
</feature>
<feature type="binding site" evidence="7">
    <location>
        <position position="226"/>
    </location>
    <ligand>
        <name>substrate</name>
    </ligand>
</feature>
<dbReference type="InterPro" id="IPR032466">
    <property type="entry name" value="Metal_Hydrolase"/>
</dbReference>
<dbReference type="GO" id="GO:0046872">
    <property type="term" value="F:metal ion binding"/>
    <property type="evidence" value="ECO:0007669"/>
    <property type="project" value="UniProtKB-KW"/>
</dbReference>
<keyword evidence="11" id="KW-1185">Reference proteome</keyword>
<accession>M2YBW5</accession>
<evidence type="ECO:0000256" key="4">
    <source>
        <dbReference type="ARBA" id="ARBA00023277"/>
    </source>
</evidence>
<evidence type="ECO:0000256" key="6">
    <source>
        <dbReference type="PIRSR" id="PIRSR038994-1"/>
    </source>
</evidence>
<evidence type="ECO:0000259" key="9">
    <source>
        <dbReference type="Pfam" id="PF01979"/>
    </source>
</evidence>
<comment type="similarity">
    <text evidence="1 5">Belongs to the metallo-dependent hydrolases superfamily. NagA family.</text>
</comment>
<keyword evidence="4 5" id="KW-0119">Carbohydrate metabolism</keyword>
<gene>
    <name evidence="10" type="ORF">C884_00971</name>
</gene>
<feature type="binding site" evidence="8">
    <location>
        <position position="194"/>
    </location>
    <ligand>
        <name>Zn(2+)</name>
        <dbReference type="ChEBI" id="CHEBI:29105"/>
    </ligand>
</feature>
<feature type="binding site" evidence="7">
    <location>
        <position position="250"/>
    </location>
    <ligand>
        <name>substrate</name>
    </ligand>
</feature>
<dbReference type="PANTHER" id="PTHR11113">
    <property type="entry name" value="N-ACETYLGLUCOSAMINE-6-PHOSPHATE DEACETYLASE"/>
    <property type="match status" value="1"/>
</dbReference>
<evidence type="ECO:0000313" key="10">
    <source>
        <dbReference type="EMBL" id="EME35970.1"/>
    </source>
</evidence>
<evidence type="ECO:0000256" key="8">
    <source>
        <dbReference type="PIRSR" id="PIRSR038994-3"/>
    </source>
</evidence>
<feature type="binding site" evidence="7">
    <location>
        <begin position="306"/>
        <end position="308"/>
    </location>
    <ligand>
        <name>substrate</name>
    </ligand>
</feature>
<dbReference type="SUPFAM" id="SSF51338">
    <property type="entry name" value="Composite domain of metallo-dependent hydrolases"/>
    <property type="match status" value="1"/>
</dbReference>
<evidence type="ECO:0000256" key="2">
    <source>
        <dbReference type="ARBA" id="ARBA00022723"/>
    </source>
</evidence>
<dbReference type="PANTHER" id="PTHR11113:SF14">
    <property type="entry name" value="N-ACETYLGLUCOSAMINE-6-PHOSPHATE DEACETYLASE"/>
    <property type="match status" value="1"/>
</dbReference>
<keyword evidence="2 8" id="KW-0479">Metal-binding</keyword>
<evidence type="ECO:0000256" key="1">
    <source>
        <dbReference type="ARBA" id="ARBA00010716"/>
    </source>
</evidence>
<dbReference type="Proteomes" id="UP000009877">
    <property type="component" value="Unassembled WGS sequence"/>
</dbReference>
<reference evidence="10 11" key="1">
    <citation type="journal article" date="2014" name="Genome Announc.">
        <title>Draft Genome Sequence of Kocuria palustris PEL.</title>
        <authorList>
            <person name="Sharma G."/>
            <person name="Khatri I."/>
            <person name="Subramanian S."/>
        </authorList>
    </citation>
    <scope>NUCLEOTIDE SEQUENCE [LARGE SCALE GENOMIC DNA]</scope>
    <source>
        <strain evidence="10 11">PEL</strain>
    </source>
</reference>
<evidence type="ECO:0000256" key="3">
    <source>
        <dbReference type="ARBA" id="ARBA00022801"/>
    </source>
</evidence>
<evidence type="ECO:0000256" key="5">
    <source>
        <dbReference type="PIRNR" id="PIRNR038994"/>
    </source>
</evidence>
<dbReference type="Gene3D" id="3.20.20.140">
    <property type="entry name" value="Metal-dependent hydrolases"/>
    <property type="match status" value="1"/>
</dbReference>
<dbReference type="SUPFAM" id="SSF51556">
    <property type="entry name" value="Metallo-dependent hydrolases"/>
    <property type="match status" value="1"/>
</dbReference>
<dbReference type="InterPro" id="IPR006680">
    <property type="entry name" value="Amidohydro-rel"/>
</dbReference>